<dbReference type="InterPro" id="IPR051055">
    <property type="entry name" value="PIF1_helicase"/>
</dbReference>
<comment type="similarity">
    <text evidence="1">Belongs to the helicase family.</text>
</comment>
<comment type="cofactor">
    <cofactor evidence="1">
        <name>Mg(2+)</name>
        <dbReference type="ChEBI" id="CHEBI:18420"/>
    </cofactor>
</comment>
<proteinExistence type="inferred from homology"/>
<feature type="domain" description="Helitron helicase-like" evidence="3">
    <location>
        <begin position="14"/>
        <end position="139"/>
    </location>
</feature>
<dbReference type="Proteomes" id="UP001219518">
    <property type="component" value="Unassembled WGS sequence"/>
</dbReference>
<dbReference type="SUPFAM" id="SSF52540">
    <property type="entry name" value="P-loop containing nucleoside triphosphate hydrolases"/>
    <property type="match status" value="1"/>
</dbReference>
<keyword evidence="1" id="KW-0233">DNA recombination</keyword>
<dbReference type="InterPro" id="IPR010285">
    <property type="entry name" value="DNA_helicase_pif1-like_DEAD"/>
</dbReference>
<dbReference type="EC" id="5.6.2.3" evidence="1"/>
<keyword evidence="1" id="KW-0547">Nucleotide-binding</keyword>
<dbReference type="EMBL" id="JAHWGI010001147">
    <property type="protein sequence ID" value="KAK3923555.1"/>
    <property type="molecule type" value="Genomic_DNA"/>
</dbReference>
<comment type="caution">
    <text evidence="4">The sequence shown here is derived from an EMBL/GenBank/DDBJ whole genome shotgun (WGS) entry which is preliminary data.</text>
</comment>
<dbReference type="Pfam" id="PF14214">
    <property type="entry name" value="Helitron_like_N"/>
    <property type="match status" value="1"/>
</dbReference>
<dbReference type="GO" id="GO:0005524">
    <property type="term" value="F:ATP binding"/>
    <property type="evidence" value="ECO:0007669"/>
    <property type="project" value="UniProtKB-KW"/>
</dbReference>
<reference evidence="4" key="2">
    <citation type="journal article" date="2023" name="BMC Genomics">
        <title>Pest status, molecular evolution, and epigenetic factors derived from the genome assembly of Frankliniella fusca, a thysanopteran phytovirus vector.</title>
        <authorList>
            <person name="Catto M.A."/>
            <person name="Labadie P.E."/>
            <person name="Jacobson A.L."/>
            <person name="Kennedy G.G."/>
            <person name="Srinivasan R."/>
            <person name="Hunt B.G."/>
        </authorList>
    </citation>
    <scope>NUCLEOTIDE SEQUENCE</scope>
    <source>
        <strain evidence="4">PL_HMW_Pooled</strain>
    </source>
</reference>
<dbReference type="Pfam" id="PF05970">
    <property type="entry name" value="PIF1"/>
    <property type="match status" value="1"/>
</dbReference>
<protein>
    <recommendedName>
        <fullName evidence="1">ATP-dependent DNA helicase</fullName>
        <ecNumber evidence="1">5.6.2.3</ecNumber>
    </recommendedName>
</protein>
<evidence type="ECO:0000313" key="5">
    <source>
        <dbReference type="Proteomes" id="UP001219518"/>
    </source>
</evidence>
<dbReference type="InterPro" id="IPR027417">
    <property type="entry name" value="P-loop_NTPase"/>
</dbReference>
<evidence type="ECO:0000259" key="3">
    <source>
        <dbReference type="Pfam" id="PF14214"/>
    </source>
</evidence>
<keyword evidence="1" id="KW-0067">ATP-binding</keyword>
<gene>
    <name evidence="4" type="ORF">KUF71_001963</name>
</gene>
<dbReference type="GO" id="GO:0043139">
    <property type="term" value="F:5'-3' DNA helicase activity"/>
    <property type="evidence" value="ECO:0007669"/>
    <property type="project" value="UniProtKB-EC"/>
</dbReference>
<keyword evidence="1" id="KW-0378">Hydrolase</keyword>
<accession>A0AAE1LL57</accession>
<sequence length="504" mass="57905">MTLTELKGELETNPSMIKKIMYRNSTISGTKSYWFARGRELLSMVEQLGLPTLFFTLSAADLHWPDLFKIIAPNEDLDTMTEFRRRKLVKANPMIVDNYFLKRAETFINNVLVKKFKVTDLWYRVEYQHRGSPHIHGVLWLENALDVTNILEKSEEEQEKIIDYFKNFVTAFHPNQEQPPGNIHPCRKLLSEVVDFHEDLAEILNKVQRHTLCSEQYCIRKCKQTNMKKCRFRFPQDEEPEAKIGINEKGNVEFIPKRNDPRLNKYNAYITQTWRANTDVPPVISKQALINYLAKYISKSEYRQARIQGGGNGGTGKSLVIANIAYLIFANFGVRSCLLLGPTGVSALNINGSTLHSALKLDLNEDYKNLNGDQLFKFQDAMKDVKFLIIDEFGMVGCQMLWHIDQRLRQGKDNPTEPYGGVYVFKFGDINQLPPVLDSAPYTHNQHTMEKIGGKALYDNVEKVFILNNIHRQKDQVFQKILNNIASGQVGDESSNRHAGRTAH</sequence>
<reference evidence="4" key="1">
    <citation type="submission" date="2021-07" db="EMBL/GenBank/DDBJ databases">
        <authorList>
            <person name="Catto M.A."/>
            <person name="Jacobson A."/>
            <person name="Kennedy G."/>
            <person name="Labadie P."/>
            <person name="Hunt B.G."/>
            <person name="Srinivasan R."/>
        </authorList>
    </citation>
    <scope>NUCLEOTIDE SEQUENCE</scope>
    <source>
        <strain evidence="4">PL_HMW_Pooled</strain>
        <tissue evidence="4">Head</tissue>
    </source>
</reference>
<evidence type="ECO:0000259" key="2">
    <source>
        <dbReference type="Pfam" id="PF05970"/>
    </source>
</evidence>
<keyword evidence="5" id="KW-1185">Reference proteome</keyword>
<keyword evidence="1" id="KW-0234">DNA repair</keyword>
<dbReference type="GO" id="GO:0016787">
    <property type="term" value="F:hydrolase activity"/>
    <property type="evidence" value="ECO:0007669"/>
    <property type="project" value="UniProtKB-KW"/>
</dbReference>
<organism evidence="4 5">
    <name type="scientific">Frankliniella fusca</name>
    <dbReference type="NCBI Taxonomy" id="407009"/>
    <lineage>
        <taxon>Eukaryota</taxon>
        <taxon>Metazoa</taxon>
        <taxon>Ecdysozoa</taxon>
        <taxon>Arthropoda</taxon>
        <taxon>Hexapoda</taxon>
        <taxon>Insecta</taxon>
        <taxon>Pterygota</taxon>
        <taxon>Neoptera</taxon>
        <taxon>Paraneoptera</taxon>
        <taxon>Thysanoptera</taxon>
        <taxon>Terebrantia</taxon>
        <taxon>Thripoidea</taxon>
        <taxon>Thripidae</taxon>
        <taxon>Frankliniella</taxon>
    </lineage>
</organism>
<keyword evidence="1 4" id="KW-0347">Helicase</keyword>
<dbReference type="GO" id="GO:0000723">
    <property type="term" value="P:telomere maintenance"/>
    <property type="evidence" value="ECO:0007669"/>
    <property type="project" value="InterPro"/>
</dbReference>
<dbReference type="GO" id="GO:0006281">
    <property type="term" value="P:DNA repair"/>
    <property type="evidence" value="ECO:0007669"/>
    <property type="project" value="UniProtKB-KW"/>
</dbReference>
<keyword evidence="1" id="KW-0227">DNA damage</keyword>
<dbReference type="AlphaFoldDB" id="A0AAE1LL57"/>
<evidence type="ECO:0000313" key="4">
    <source>
        <dbReference type="EMBL" id="KAK3923555.1"/>
    </source>
</evidence>
<comment type="catalytic activity">
    <reaction evidence="1">
        <text>ATP + H2O = ADP + phosphate + H(+)</text>
        <dbReference type="Rhea" id="RHEA:13065"/>
        <dbReference type="ChEBI" id="CHEBI:15377"/>
        <dbReference type="ChEBI" id="CHEBI:15378"/>
        <dbReference type="ChEBI" id="CHEBI:30616"/>
        <dbReference type="ChEBI" id="CHEBI:43474"/>
        <dbReference type="ChEBI" id="CHEBI:456216"/>
        <dbReference type="EC" id="5.6.2.3"/>
    </reaction>
</comment>
<dbReference type="InterPro" id="IPR025476">
    <property type="entry name" value="Helitron_helicase-like"/>
</dbReference>
<evidence type="ECO:0000256" key="1">
    <source>
        <dbReference type="RuleBase" id="RU363044"/>
    </source>
</evidence>
<name>A0AAE1LL57_9NEOP</name>
<feature type="non-terminal residue" evidence="4">
    <location>
        <position position="1"/>
    </location>
</feature>
<dbReference type="GO" id="GO:0006310">
    <property type="term" value="P:DNA recombination"/>
    <property type="evidence" value="ECO:0007669"/>
    <property type="project" value="UniProtKB-KW"/>
</dbReference>
<dbReference type="Gene3D" id="3.40.50.300">
    <property type="entry name" value="P-loop containing nucleotide triphosphate hydrolases"/>
    <property type="match status" value="1"/>
</dbReference>
<feature type="domain" description="DNA helicase Pif1-like DEAD-box helicase" evidence="2">
    <location>
        <begin position="310"/>
        <end position="492"/>
    </location>
</feature>
<dbReference type="PANTHER" id="PTHR47642">
    <property type="entry name" value="ATP-DEPENDENT DNA HELICASE"/>
    <property type="match status" value="1"/>
</dbReference>